<evidence type="ECO:0000256" key="3">
    <source>
        <dbReference type="SAM" id="MobiDB-lite"/>
    </source>
</evidence>
<evidence type="ECO:0000256" key="1">
    <source>
        <dbReference type="ARBA" id="ARBA00022614"/>
    </source>
</evidence>
<feature type="region of interest" description="Disordered" evidence="3">
    <location>
        <begin position="217"/>
        <end position="257"/>
    </location>
</feature>
<dbReference type="PROSITE" id="PS51450">
    <property type="entry name" value="LRR"/>
    <property type="match status" value="3"/>
</dbReference>
<sequence>MRHLPELNLSGNALGALLTGALLPSLQELILSHNALEVLPTLQGLPALTRLTLAHNNITELLPGAFRDVGKLTELNLRGNRLWTLPEEAFEGLARLKDLDLSDNALEELPQGLLAGLELHTLWLSGNQLRTLPSGFFPEGHMFPYVFLAGNPGYGKKMKCAECDGKCLEGGTLCSECQQALKGPNGSRSQTEGTKSLERDTNEPNFLRSELLEDAPAEQDVGPGPQPPADSAEATNEGHEDISSDSNLAESGRGDDLQLQDDDSWVILSDSAEWRTTKLNQYEARPLSSGRESGPGSQLQCHIAGETDETQNSGSAVREEPMVLEERSHRADHKGNEETSASEESILLENPYFSSTSSSVEEMMTLEFVAVWSEHFKVNEPFGKIIVAAYSRPRRYQELARMQIRFKNNYGFLIVGQVKIPLSALQSRQPIYYKYGVIDTYVDPRRIQLEHIYKTVQKNEKAESHRVLSVPDSAIRAGGVWTQFDDICQSPEKSWFGFLSRGKSKETASESILQFLENELYRELSHRKDFGDVERKLDCYKECFKTSSIGDAERKINDHETDFDERKVYDYICKFIENVLGNPRFQNPTISAMDFLLFALCTVSHHSIPISAEAMSKIEQMAQNVGLQEGKFTNLKEPRKRNCVLALKHVCIQSAKDSKSTCWVWLLPLLYEIQRESFEKAEDPLTSKDMRLLPFAQLRKDEKKQMKVLAMIKAHQTFIGSCAPLAEKVIEMLALRNFCREPVPHIHVPLQLLLNSVYQQLTSRLAESHGIKEGDVSLVLEDIARRTRAWLGARRQTGNAEDILQPKELEDVLQCLNLTLALVMICLKYPKKIPFNPVMTSLQILELFSGTANVLQTKREFQDLSQISKLEEFLDTAKSWIKELFPKPPDQEEAFFLDIDKWQQLSSAGLFCDEWTQGWRKLFNSLYTEWLKKMNHKHLFDHYLTFININKYRETELENCFSQHLIQSIKGLTESKKSALKEILPKFSKTNKPIFAQILSIIIENMWTEELNQIENVNWFEMNTAHVLEQLLNSSMGCDIISAVQKSKPEINNQISGDARLLFSKVSELFSFVGHSVFSGDIPFNMLPAILQHKQEFAKMLSLIQPSFSQYIKEVLDVRENEFEQLKKQTQQRRAFLYLCSCIMDIIKVMAWKIGIILSGLYEFTLWLD</sequence>
<dbReference type="AlphaFoldDB" id="A0A9D3X1X4"/>
<dbReference type="Proteomes" id="UP000827986">
    <property type="component" value="Unassembled WGS sequence"/>
</dbReference>
<proteinExistence type="predicted"/>
<keyword evidence="5" id="KW-1185">Reference proteome</keyword>
<feature type="compositionally biased region" description="Basic and acidic residues" evidence="3">
    <location>
        <begin position="317"/>
        <end position="337"/>
    </location>
</feature>
<evidence type="ECO:0000256" key="2">
    <source>
        <dbReference type="ARBA" id="ARBA00022737"/>
    </source>
</evidence>
<dbReference type="GO" id="GO:0007616">
    <property type="term" value="P:long-term memory"/>
    <property type="evidence" value="ECO:0007669"/>
    <property type="project" value="TreeGrafter"/>
</dbReference>
<keyword evidence="1" id="KW-0433">Leucine-rich repeat</keyword>
<evidence type="ECO:0000313" key="4">
    <source>
        <dbReference type="EMBL" id="KAH1172324.1"/>
    </source>
</evidence>
<dbReference type="EMBL" id="JAHDVG010000483">
    <property type="protein sequence ID" value="KAH1172324.1"/>
    <property type="molecule type" value="Genomic_DNA"/>
</dbReference>
<dbReference type="Pfam" id="PF13855">
    <property type="entry name" value="LRR_8"/>
    <property type="match status" value="2"/>
</dbReference>
<dbReference type="InterPro" id="IPR032675">
    <property type="entry name" value="LRR_dom_sf"/>
</dbReference>
<dbReference type="GO" id="GO:0005886">
    <property type="term" value="C:plasma membrane"/>
    <property type="evidence" value="ECO:0007669"/>
    <property type="project" value="TreeGrafter"/>
</dbReference>
<name>A0A9D3X1X4_9SAUR</name>
<reference evidence="4" key="1">
    <citation type="submission" date="2021-09" db="EMBL/GenBank/DDBJ databases">
        <title>The genome of Mauremys mutica provides insights into the evolution of semi-aquatic lifestyle.</title>
        <authorList>
            <person name="Gong S."/>
            <person name="Gao Y."/>
        </authorList>
    </citation>
    <scope>NUCLEOTIDE SEQUENCE</scope>
    <source>
        <strain evidence="4">MM-2020</strain>
        <tissue evidence="4">Muscle</tissue>
    </source>
</reference>
<dbReference type="PANTHER" id="PTHR24366">
    <property type="entry name" value="IG(IMMUNOGLOBULIN) AND LRR(LEUCINE RICH REPEAT) DOMAINS"/>
    <property type="match status" value="1"/>
</dbReference>
<dbReference type="SMART" id="SM00369">
    <property type="entry name" value="LRR_TYP"/>
    <property type="match status" value="5"/>
</dbReference>
<keyword evidence="2" id="KW-0677">Repeat</keyword>
<gene>
    <name evidence="4" type="ORF">KIL84_007942</name>
</gene>
<comment type="caution">
    <text evidence="4">The sequence shown here is derived from an EMBL/GenBank/DDBJ whole genome shotgun (WGS) entry which is preliminary data.</text>
</comment>
<dbReference type="InterPro" id="IPR003591">
    <property type="entry name" value="Leu-rich_rpt_typical-subtyp"/>
</dbReference>
<dbReference type="SMART" id="SM00364">
    <property type="entry name" value="LRR_BAC"/>
    <property type="match status" value="4"/>
</dbReference>
<accession>A0A9D3X1X4</accession>
<dbReference type="Gene3D" id="3.80.10.10">
    <property type="entry name" value="Ribonuclease Inhibitor"/>
    <property type="match status" value="1"/>
</dbReference>
<feature type="region of interest" description="Disordered" evidence="3">
    <location>
        <begin position="180"/>
        <end position="204"/>
    </location>
</feature>
<dbReference type="SUPFAM" id="SSF52058">
    <property type="entry name" value="L domain-like"/>
    <property type="match status" value="1"/>
</dbReference>
<evidence type="ECO:0000313" key="5">
    <source>
        <dbReference type="Proteomes" id="UP000827986"/>
    </source>
</evidence>
<dbReference type="PANTHER" id="PTHR24366:SF158">
    <property type="entry name" value="PLATELET GLYCOPROTEIN IB ALPHA CHAIN-LIKE-RELATED"/>
    <property type="match status" value="1"/>
</dbReference>
<dbReference type="InterPro" id="IPR001611">
    <property type="entry name" value="Leu-rich_rpt"/>
</dbReference>
<feature type="region of interest" description="Disordered" evidence="3">
    <location>
        <begin position="305"/>
        <end position="345"/>
    </location>
</feature>
<protein>
    <submittedName>
        <fullName evidence="4">Uncharacterized protein</fullName>
    </submittedName>
</protein>
<organism evidence="4 5">
    <name type="scientific">Mauremys mutica</name>
    <name type="common">yellowpond turtle</name>
    <dbReference type="NCBI Taxonomy" id="74926"/>
    <lineage>
        <taxon>Eukaryota</taxon>
        <taxon>Metazoa</taxon>
        <taxon>Chordata</taxon>
        <taxon>Craniata</taxon>
        <taxon>Vertebrata</taxon>
        <taxon>Euteleostomi</taxon>
        <taxon>Archelosauria</taxon>
        <taxon>Testudinata</taxon>
        <taxon>Testudines</taxon>
        <taxon>Cryptodira</taxon>
        <taxon>Durocryptodira</taxon>
        <taxon>Testudinoidea</taxon>
        <taxon>Geoemydidae</taxon>
        <taxon>Geoemydinae</taxon>
        <taxon>Mauremys</taxon>
    </lineage>
</organism>